<sequence>MRAEISTLLGLDIYSDKGLYIGKVGDVELDLNEQKIIGIAARKLNPNLFDQQGVILPFRWVVAIGDIIMIRQVAKHFKKPAKKKNKDEEA</sequence>
<dbReference type="SUPFAM" id="SSF50346">
    <property type="entry name" value="PRC-barrel domain"/>
    <property type="match status" value="1"/>
</dbReference>
<protein>
    <submittedName>
        <fullName evidence="2">PRC-barrel domain protein</fullName>
    </submittedName>
</protein>
<accession>A0A811TAU9</accession>
<dbReference type="InterPro" id="IPR027275">
    <property type="entry name" value="PRC-brl_dom"/>
</dbReference>
<evidence type="ECO:0000259" key="1">
    <source>
        <dbReference type="Pfam" id="PF05239"/>
    </source>
</evidence>
<evidence type="ECO:0000313" key="3">
    <source>
        <dbReference type="Proteomes" id="UP000639006"/>
    </source>
</evidence>
<name>A0A811TAU9_9EURY</name>
<feature type="domain" description="PRC-barrel" evidence="1">
    <location>
        <begin position="4"/>
        <end position="75"/>
    </location>
</feature>
<comment type="caution">
    <text evidence="2">The sequence shown here is derived from an EMBL/GenBank/DDBJ whole genome shotgun (WGS) entry which is preliminary data.</text>
</comment>
<evidence type="ECO:0000313" key="2">
    <source>
        <dbReference type="EMBL" id="CAD6492888.1"/>
    </source>
</evidence>
<dbReference type="AlphaFoldDB" id="A0A811TAU9"/>
<reference evidence="2" key="1">
    <citation type="submission" date="2020-10" db="EMBL/GenBank/DDBJ databases">
        <authorList>
            <person name="Hahn C.J."/>
            <person name="Laso-Perez R."/>
            <person name="Vulcano F."/>
            <person name="Vaziourakis K.-M."/>
            <person name="Stokke R."/>
            <person name="Steen I.H."/>
            <person name="Teske A."/>
            <person name="Boetius A."/>
            <person name="Liebeke M."/>
            <person name="Amann R."/>
            <person name="Knittel K."/>
        </authorList>
    </citation>
    <scope>NUCLEOTIDE SEQUENCE</scope>
    <source>
        <strain evidence="2">Gfbio:e3339647-f889-4370-9287-4fb5cb688e4c:AG392M11_GoMArc1</strain>
    </source>
</reference>
<gene>
    <name evidence="2" type="ORF">DIAAKJNI_00406</name>
</gene>
<dbReference type="InterPro" id="IPR011033">
    <property type="entry name" value="PRC_barrel-like_sf"/>
</dbReference>
<dbReference type="Gene3D" id="2.30.30.240">
    <property type="entry name" value="PRC-barrel domain"/>
    <property type="match status" value="1"/>
</dbReference>
<dbReference type="PANTHER" id="PTHR38137:SF1">
    <property type="entry name" value="PRC-BARREL DOMAIN-CONTAINING PROTEIN"/>
    <property type="match status" value="1"/>
</dbReference>
<organism evidence="2 3">
    <name type="scientific">Candidatus Argoarchaeum ethanivorans</name>
    <dbReference type="NCBI Taxonomy" id="2608793"/>
    <lineage>
        <taxon>Archaea</taxon>
        <taxon>Methanobacteriati</taxon>
        <taxon>Methanobacteriota</taxon>
        <taxon>Stenosarchaea group</taxon>
        <taxon>Methanomicrobia</taxon>
        <taxon>Methanosarcinales</taxon>
        <taxon>Methanosarcinales incertae sedis</taxon>
        <taxon>GOM Arc I cluster</taxon>
        <taxon>Candidatus Argoarchaeum</taxon>
    </lineage>
</organism>
<dbReference type="Pfam" id="PF05239">
    <property type="entry name" value="PRC"/>
    <property type="match status" value="1"/>
</dbReference>
<dbReference type="EMBL" id="CAJHIQ010000021">
    <property type="protein sequence ID" value="CAD6492888.1"/>
    <property type="molecule type" value="Genomic_DNA"/>
</dbReference>
<dbReference type="PANTHER" id="PTHR38137">
    <property type="entry name" value="PRC-BARREL DOMAIN PROTEIN"/>
    <property type="match status" value="1"/>
</dbReference>
<proteinExistence type="predicted"/>
<dbReference type="Proteomes" id="UP000639006">
    <property type="component" value="Unassembled WGS sequence"/>
</dbReference>